<comment type="subcellular location">
    <subcellularLocation>
        <location evidence="1">Membrane</location>
        <topology evidence="1">Multi-pass membrane protein</topology>
    </subcellularLocation>
</comment>
<keyword evidence="2 6" id="KW-0812">Transmembrane</keyword>
<feature type="non-terminal residue" evidence="8">
    <location>
        <position position="670"/>
    </location>
</feature>
<dbReference type="EMBL" id="VXIT01000008">
    <property type="protein sequence ID" value="KAA6410997.1"/>
    <property type="molecule type" value="Genomic_DNA"/>
</dbReference>
<dbReference type="InterPro" id="IPR052706">
    <property type="entry name" value="Membrane-Transporter-like"/>
</dbReference>
<evidence type="ECO:0000256" key="5">
    <source>
        <dbReference type="SAM" id="MobiDB-lite"/>
    </source>
</evidence>
<dbReference type="OrthoDB" id="409725at2759"/>
<evidence type="ECO:0000256" key="6">
    <source>
        <dbReference type="SAM" id="Phobius"/>
    </source>
</evidence>
<proteinExistence type="predicted"/>
<evidence type="ECO:0000256" key="4">
    <source>
        <dbReference type="ARBA" id="ARBA00023136"/>
    </source>
</evidence>
<feature type="transmembrane region" description="Helical" evidence="6">
    <location>
        <begin position="439"/>
        <end position="461"/>
    </location>
</feature>
<dbReference type="GO" id="GO:0016020">
    <property type="term" value="C:membrane"/>
    <property type="evidence" value="ECO:0007669"/>
    <property type="project" value="UniProtKB-SubCell"/>
</dbReference>
<feature type="transmembrane region" description="Helical" evidence="6">
    <location>
        <begin position="406"/>
        <end position="427"/>
    </location>
</feature>
<sequence length="670" mass="72114">MSPSSPTGRSSASRLARLLSQAPISPNQNGTDAEASSIGIPAHVGDRPYGMQFSRRESSPSAVSYSSWSSQKTPARSYYQRSFHGSLAAADAAHNASQSVREETAELAAWALSDAASILGGTSPARQHAFSSTPTTTATNLESSHGANSDSEAFTGRESHDSSRPDAIQEVSEPDSVENTPASQRSPITSVLTEMIRASPTTGDELGSAGGDNRRSGSLAGETRDDRCTFQASERTPLIRKRPASESVHSVPSTRIHDLESQKSHRRRAFSTVRKALTWPKEHALVVVRRATNPKSWDKKSIWEQGVLQPARYLPAVILGLLLNILDALSYGMILFPLGQPIFESLGTDGISMFYVSCIVSQLVYSLGGSVFRGGVGSEMIEVVPFFHRMAFTIVGRVGANNAKAVLATTILSYSMSSVLTGLVFFIMGSCKIGFLIGFFPRHILIGCIGGVGWFLVATGLEVSAKLDGNLAIQRWNKHPLLFPIYFSAIPAIFYFFVAAIPDLSVGQLRDKDFNAVDWKALGATVPAMFALTFFGILHVPINVPALGLSVGEDHVDVDRELRAHGYSNVLSGICGSIQNYLVYTNSLLFIRSGGNSRVAGCMLASGTFGILIAGPVIVGYIPIMVVGTLIFTLGIDLMREALVDPWGKVHRLEYLTILIIVVTMGAYDF</sequence>
<feature type="transmembrane region" description="Helical" evidence="6">
    <location>
        <begin position="313"/>
        <end position="338"/>
    </location>
</feature>
<keyword evidence="4 6" id="KW-0472">Membrane</keyword>
<evidence type="ECO:0000256" key="2">
    <source>
        <dbReference type="ARBA" id="ARBA00022692"/>
    </source>
</evidence>
<feature type="region of interest" description="Disordered" evidence="5">
    <location>
        <begin position="121"/>
        <end position="264"/>
    </location>
</feature>
<feature type="domain" description="SLC26A/SulP transporter" evidence="7">
    <location>
        <begin position="313"/>
        <end position="468"/>
    </location>
</feature>
<feature type="transmembrane region" description="Helical" evidence="6">
    <location>
        <begin position="521"/>
        <end position="542"/>
    </location>
</feature>
<reference evidence="8 9" key="1">
    <citation type="submission" date="2019-09" db="EMBL/GenBank/DDBJ databases">
        <title>The hologenome of the rock-dwelling lichen Lasallia pustulata.</title>
        <authorList>
            <person name="Greshake Tzovaras B."/>
            <person name="Segers F."/>
            <person name="Bicker A."/>
            <person name="Dal Grande F."/>
            <person name="Otte J."/>
            <person name="Hankeln T."/>
            <person name="Schmitt I."/>
            <person name="Ebersberger I."/>
        </authorList>
    </citation>
    <scope>NUCLEOTIDE SEQUENCE [LARGE SCALE GENOMIC DNA]</scope>
    <source>
        <strain evidence="8">A1-1</strain>
    </source>
</reference>
<dbReference type="Proteomes" id="UP000324767">
    <property type="component" value="Unassembled WGS sequence"/>
</dbReference>
<dbReference type="PANTHER" id="PTHR43310:SF4">
    <property type="entry name" value="AFR304WP"/>
    <property type="match status" value="1"/>
</dbReference>
<feature type="compositionally biased region" description="Low complexity" evidence="5">
    <location>
        <begin position="59"/>
        <end position="70"/>
    </location>
</feature>
<feature type="region of interest" description="Disordered" evidence="5">
    <location>
        <begin position="1"/>
        <end position="73"/>
    </location>
</feature>
<evidence type="ECO:0000256" key="3">
    <source>
        <dbReference type="ARBA" id="ARBA00022989"/>
    </source>
</evidence>
<keyword evidence="3 6" id="KW-1133">Transmembrane helix</keyword>
<organism evidence="8 9">
    <name type="scientific">Lasallia pustulata</name>
    <dbReference type="NCBI Taxonomy" id="136370"/>
    <lineage>
        <taxon>Eukaryota</taxon>
        <taxon>Fungi</taxon>
        <taxon>Dikarya</taxon>
        <taxon>Ascomycota</taxon>
        <taxon>Pezizomycotina</taxon>
        <taxon>Lecanoromycetes</taxon>
        <taxon>OSLEUM clade</taxon>
        <taxon>Umbilicariomycetidae</taxon>
        <taxon>Umbilicariales</taxon>
        <taxon>Umbilicariaceae</taxon>
        <taxon>Lasallia</taxon>
    </lineage>
</organism>
<feature type="transmembrane region" description="Helical" evidence="6">
    <location>
        <begin position="481"/>
        <end position="501"/>
    </location>
</feature>
<gene>
    <name evidence="8" type="ORF">FRX48_05308</name>
</gene>
<feature type="compositionally biased region" description="Polar residues" evidence="5">
    <location>
        <begin position="129"/>
        <end position="152"/>
    </location>
</feature>
<evidence type="ECO:0000313" key="8">
    <source>
        <dbReference type="EMBL" id="KAA6410997.1"/>
    </source>
</evidence>
<dbReference type="AlphaFoldDB" id="A0A5M8PPS7"/>
<feature type="compositionally biased region" description="Low complexity" evidence="5">
    <location>
        <begin position="1"/>
        <end position="22"/>
    </location>
</feature>
<feature type="transmembrane region" description="Helical" evidence="6">
    <location>
        <begin position="350"/>
        <end position="368"/>
    </location>
</feature>
<evidence type="ECO:0000256" key="1">
    <source>
        <dbReference type="ARBA" id="ARBA00004141"/>
    </source>
</evidence>
<evidence type="ECO:0000313" key="9">
    <source>
        <dbReference type="Proteomes" id="UP000324767"/>
    </source>
</evidence>
<name>A0A5M8PPS7_9LECA</name>
<dbReference type="PANTHER" id="PTHR43310">
    <property type="entry name" value="SULFATE TRANSPORTER YBAR-RELATED"/>
    <property type="match status" value="1"/>
</dbReference>
<protein>
    <submittedName>
        <fullName evidence="8">Sulfate transporter family</fullName>
    </submittedName>
</protein>
<feature type="domain" description="SLC26A/SulP transporter" evidence="7">
    <location>
        <begin position="474"/>
        <end position="660"/>
    </location>
</feature>
<feature type="compositionally biased region" description="Basic and acidic residues" evidence="5">
    <location>
        <begin position="155"/>
        <end position="164"/>
    </location>
</feature>
<feature type="compositionally biased region" description="Polar residues" evidence="5">
    <location>
        <begin position="177"/>
        <end position="192"/>
    </location>
</feature>
<accession>A0A5M8PPS7</accession>
<evidence type="ECO:0000259" key="7">
    <source>
        <dbReference type="Pfam" id="PF00916"/>
    </source>
</evidence>
<dbReference type="Pfam" id="PF00916">
    <property type="entry name" value="Sulfate_transp"/>
    <property type="match status" value="2"/>
</dbReference>
<dbReference type="InterPro" id="IPR011547">
    <property type="entry name" value="SLC26A/SulP_dom"/>
</dbReference>
<feature type="transmembrane region" description="Helical" evidence="6">
    <location>
        <begin position="652"/>
        <end position="668"/>
    </location>
</feature>
<comment type="caution">
    <text evidence="8">The sequence shown here is derived from an EMBL/GenBank/DDBJ whole genome shotgun (WGS) entry which is preliminary data.</text>
</comment>
<feature type="transmembrane region" description="Helical" evidence="6">
    <location>
        <begin position="603"/>
        <end position="632"/>
    </location>
</feature>